<dbReference type="GO" id="GO:0005886">
    <property type="term" value="C:plasma membrane"/>
    <property type="evidence" value="ECO:0007669"/>
    <property type="project" value="UniProtKB-SubCell"/>
</dbReference>
<dbReference type="InterPro" id="IPR017204">
    <property type="entry name" value="Sig_transdc_His_kin_STH3221"/>
</dbReference>
<dbReference type="Pfam" id="PF07730">
    <property type="entry name" value="HisKA_3"/>
    <property type="match status" value="1"/>
</dbReference>
<evidence type="ECO:0000256" key="6">
    <source>
        <dbReference type="ARBA" id="ARBA00022679"/>
    </source>
</evidence>
<evidence type="ECO:0000256" key="11">
    <source>
        <dbReference type="ARBA" id="ARBA00022989"/>
    </source>
</evidence>
<protein>
    <recommendedName>
        <fullName evidence="3">histidine kinase</fullName>
        <ecNumber evidence="3">2.7.13.3</ecNumber>
    </recommendedName>
</protein>
<dbReference type="Proteomes" id="UP000580051">
    <property type="component" value="Unassembled WGS sequence"/>
</dbReference>
<dbReference type="SUPFAM" id="SSF55874">
    <property type="entry name" value="ATPase domain of HSP90 chaperone/DNA topoisomerase II/histidine kinase"/>
    <property type="match status" value="1"/>
</dbReference>
<accession>A0A6V8NQC3</accession>
<dbReference type="SUPFAM" id="SSF158472">
    <property type="entry name" value="HAMP domain-like"/>
    <property type="match status" value="1"/>
</dbReference>
<evidence type="ECO:0000256" key="10">
    <source>
        <dbReference type="ARBA" id="ARBA00022840"/>
    </source>
</evidence>
<dbReference type="InterPro" id="IPR003594">
    <property type="entry name" value="HATPase_dom"/>
</dbReference>
<sequence length="502" mass="55844">MKVSKLWSLFWSVAGAVPVRVKIMGIILGLVLLLGLGVTFQIRASLSRTLADQLDKQAISITRDVAARSTDLILTNNTFALYELLRDTVDNNQDVRYVFILDPSGEVLVSTFGDRFPPDLLKANPVPPDQRFSLEILDTEEGLIHDVAVPIFDGKAGVARVGMSERHFRDVVAAATRRLLLTTALMSLIGIFAAYLLTMVLTRPIRGLVEATEAVAKGNLKHRAPVWANDELGQLGMAFNAMTEKLELARNELRRKEEMRTRLLEKVISVQEEERKRIARELHDETSQSLTSLMVGLKIVQSASNMEEVRERTAELRSLIEKTLEGVYDLALELRPSILDDLGLVAAVRKHMRDYSRKSDIHMDLHTIGLEEKRLPPEIETALYRIVQEALSNVIKHAGAEKVDVVLEHRGSSVVAKIEDDGRGFDVDKVMNSRKEERRLGLFGMYERASLMGGVLTLKSRPGQGTTVFIEIPLDGEKALLEERDTNSESTSVGSLSTGGDQ</sequence>
<evidence type="ECO:0000256" key="9">
    <source>
        <dbReference type="ARBA" id="ARBA00022777"/>
    </source>
</evidence>
<evidence type="ECO:0000313" key="20">
    <source>
        <dbReference type="Proteomes" id="UP000580051"/>
    </source>
</evidence>
<evidence type="ECO:0000256" key="1">
    <source>
        <dbReference type="ARBA" id="ARBA00000085"/>
    </source>
</evidence>
<keyword evidence="6" id="KW-0808">Transferase</keyword>
<gene>
    <name evidence="19" type="ORF">HKBW3S06_00787</name>
</gene>
<dbReference type="InterPro" id="IPR050482">
    <property type="entry name" value="Sensor_HK_TwoCompSys"/>
</dbReference>
<dbReference type="GO" id="GO:0046983">
    <property type="term" value="F:protein dimerization activity"/>
    <property type="evidence" value="ECO:0007669"/>
    <property type="project" value="InterPro"/>
</dbReference>
<feature type="domain" description="Histidine kinase" evidence="17">
    <location>
        <begin position="281"/>
        <end position="476"/>
    </location>
</feature>
<keyword evidence="10" id="KW-0067">ATP-binding</keyword>
<evidence type="ECO:0000256" key="12">
    <source>
        <dbReference type="ARBA" id="ARBA00023012"/>
    </source>
</evidence>
<evidence type="ECO:0000256" key="15">
    <source>
        <dbReference type="SAM" id="MobiDB-lite"/>
    </source>
</evidence>
<feature type="region of interest" description="Disordered" evidence="15">
    <location>
        <begin position="482"/>
        <end position="502"/>
    </location>
</feature>
<evidence type="ECO:0000256" key="7">
    <source>
        <dbReference type="ARBA" id="ARBA00022692"/>
    </source>
</evidence>
<organism evidence="19 20">
    <name type="scientific">Candidatus Hakubella thermalkaliphila</name>
    <dbReference type="NCBI Taxonomy" id="2754717"/>
    <lineage>
        <taxon>Bacteria</taxon>
        <taxon>Bacillati</taxon>
        <taxon>Actinomycetota</taxon>
        <taxon>Actinomycetota incertae sedis</taxon>
        <taxon>Candidatus Hakubellales</taxon>
        <taxon>Candidatus Hakubellaceae</taxon>
        <taxon>Candidatus Hakubella</taxon>
    </lineage>
</organism>
<keyword evidence="13 16" id="KW-0472">Membrane</keyword>
<keyword evidence="7 16" id="KW-0812">Transmembrane</keyword>
<dbReference type="SMART" id="SM00387">
    <property type="entry name" value="HATPase_c"/>
    <property type="match status" value="1"/>
</dbReference>
<dbReference type="InterPro" id="IPR003660">
    <property type="entry name" value="HAMP_dom"/>
</dbReference>
<dbReference type="PROSITE" id="PS50885">
    <property type="entry name" value="HAMP"/>
    <property type="match status" value="1"/>
</dbReference>
<dbReference type="Gene3D" id="3.30.565.10">
    <property type="entry name" value="Histidine kinase-like ATPase, C-terminal domain"/>
    <property type="match status" value="1"/>
</dbReference>
<comment type="subcellular location">
    <subcellularLocation>
        <location evidence="2">Cell membrane</location>
        <topology evidence="2">Multi-pass membrane protein</topology>
    </subcellularLocation>
</comment>
<dbReference type="PANTHER" id="PTHR24421">
    <property type="entry name" value="NITRATE/NITRITE SENSOR PROTEIN NARX-RELATED"/>
    <property type="match status" value="1"/>
</dbReference>
<evidence type="ECO:0000259" key="17">
    <source>
        <dbReference type="PROSITE" id="PS50109"/>
    </source>
</evidence>
<evidence type="ECO:0000256" key="2">
    <source>
        <dbReference type="ARBA" id="ARBA00004651"/>
    </source>
</evidence>
<dbReference type="EC" id="2.7.13.3" evidence="3"/>
<dbReference type="Pfam" id="PF17203">
    <property type="entry name" value="sCache_3_2"/>
    <property type="match status" value="1"/>
</dbReference>
<dbReference type="SMART" id="SM00304">
    <property type="entry name" value="HAMP"/>
    <property type="match status" value="1"/>
</dbReference>
<feature type="coiled-coil region" evidence="14">
    <location>
        <begin position="239"/>
        <end position="273"/>
    </location>
</feature>
<reference evidence="19 20" key="1">
    <citation type="journal article" date="2020" name="Front. Microbiol.">
        <title>Single-cell genomics of novel Actinobacteria with the Wood-Ljungdahl pathway discovered in a serpentinizing system.</title>
        <authorList>
            <person name="Merino N."/>
            <person name="Kawai M."/>
            <person name="Boyd E.S."/>
            <person name="Colman D.R."/>
            <person name="McGlynn S.E."/>
            <person name="Nealson K.H."/>
            <person name="Kurokawa K."/>
            <person name="Hongoh Y."/>
        </authorList>
    </citation>
    <scope>NUCLEOTIDE SEQUENCE [LARGE SCALE GENOMIC DNA]</scope>
    <source>
        <strain evidence="19 20">S06</strain>
    </source>
</reference>
<evidence type="ECO:0000313" key="19">
    <source>
        <dbReference type="EMBL" id="GFP21560.1"/>
    </source>
</evidence>
<keyword evidence="9" id="KW-0418">Kinase</keyword>
<keyword evidence="4" id="KW-1003">Cell membrane</keyword>
<evidence type="ECO:0000256" key="3">
    <source>
        <dbReference type="ARBA" id="ARBA00012438"/>
    </source>
</evidence>
<comment type="caution">
    <text evidence="19">The sequence shown here is derived from an EMBL/GenBank/DDBJ whole genome shotgun (WGS) entry which is preliminary data.</text>
</comment>
<evidence type="ECO:0000256" key="8">
    <source>
        <dbReference type="ARBA" id="ARBA00022741"/>
    </source>
</evidence>
<dbReference type="Pfam" id="PF00672">
    <property type="entry name" value="HAMP"/>
    <property type="match status" value="1"/>
</dbReference>
<dbReference type="PROSITE" id="PS50109">
    <property type="entry name" value="HIS_KIN"/>
    <property type="match status" value="1"/>
</dbReference>
<dbReference type="InterPro" id="IPR005467">
    <property type="entry name" value="His_kinase_dom"/>
</dbReference>
<dbReference type="InterPro" id="IPR036890">
    <property type="entry name" value="HATPase_C_sf"/>
</dbReference>
<dbReference type="CDD" id="cd16917">
    <property type="entry name" value="HATPase_UhpB-NarQ-NarX-like"/>
    <property type="match status" value="1"/>
</dbReference>
<evidence type="ECO:0000256" key="4">
    <source>
        <dbReference type="ARBA" id="ARBA00022475"/>
    </source>
</evidence>
<dbReference type="GO" id="GO:0000155">
    <property type="term" value="F:phosphorelay sensor kinase activity"/>
    <property type="evidence" value="ECO:0007669"/>
    <property type="project" value="InterPro"/>
</dbReference>
<comment type="catalytic activity">
    <reaction evidence="1">
        <text>ATP + protein L-histidine = ADP + protein N-phospho-L-histidine.</text>
        <dbReference type="EC" id="2.7.13.3"/>
    </reaction>
</comment>
<evidence type="ECO:0000259" key="18">
    <source>
        <dbReference type="PROSITE" id="PS50885"/>
    </source>
</evidence>
<keyword evidence="11 16" id="KW-1133">Transmembrane helix</keyword>
<dbReference type="Gene3D" id="6.10.340.10">
    <property type="match status" value="1"/>
</dbReference>
<keyword evidence="14" id="KW-0175">Coiled coil</keyword>
<dbReference type="InterPro" id="IPR033463">
    <property type="entry name" value="sCache_3"/>
</dbReference>
<feature type="transmembrane region" description="Helical" evidence="16">
    <location>
        <begin position="179"/>
        <end position="201"/>
    </location>
</feature>
<feature type="domain" description="HAMP" evidence="18">
    <location>
        <begin position="199"/>
        <end position="251"/>
    </location>
</feature>
<dbReference type="AlphaFoldDB" id="A0A6V8NQC3"/>
<dbReference type="CDD" id="cd06225">
    <property type="entry name" value="HAMP"/>
    <property type="match status" value="1"/>
</dbReference>
<dbReference type="GO" id="GO:0005524">
    <property type="term" value="F:ATP binding"/>
    <property type="evidence" value="ECO:0007669"/>
    <property type="project" value="UniProtKB-KW"/>
</dbReference>
<dbReference type="InterPro" id="IPR011712">
    <property type="entry name" value="Sig_transdc_His_kin_sub3_dim/P"/>
</dbReference>
<keyword evidence="5" id="KW-0597">Phosphoprotein</keyword>
<name>A0A6V8NQC3_9ACTN</name>
<feature type="transmembrane region" description="Helical" evidence="16">
    <location>
        <begin position="26"/>
        <end position="46"/>
    </location>
</feature>
<dbReference type="Gene3D" id="1.20.5.1930">
    <property type="match status" value="1"/>
</dbReference>
<evidence type="ECO:0000256" key="5">
    <source>
        <dbReference type="ARBA" id="ARBA00022553"/>
    </source>
</evidence>
<evidence type="ECO:0000256" key="16">
    <source>
        <dbReference type="SAM" id="Phobius"/>
    </source>
</evidence>
<evidence type="ECO:0000256" key="14">
    <source>
        <dbReference type="SAM" id="Coils"/>
    </source>
</evidence>
<feature type="compositionally biased region" description="Polar residues" evidence="15">
    <location>
        <begin position="488"/>
        <end position="502"/>
    </location>
</feature>
<dbReference type="PIRSF" id="PIRSF037433">
    <property type="entry name" value="STHK_STH3221_prd"/>
    <property type="match status" value="1"/>
</dbReference>
<dbReference type="EMBL" id="BLRV01000062">
    <property type="protein sequence ID" value="GFP21560.1"/>
    <property type="molecule type" value="Genomic_DNA"/>
</dbReference>
<keyword evidence="8" id="KW-0547">Nucleotide-binding</keyword>
<dbReference type="PANTHER" id="PTHR24421:SF10">
    <property type="entry name" value="NITRATE_NITRITE SENSOR PROTEIN NARQ"/>
    <property type="match status" value="1"/>
</dbReference>
<dbReference type="Pfam" id="PF02518">
    <property type="entry name" value="HATPase_c"/>
    <property type="match status" value="1"/>
</dbReference>
<evidence type="ECO:0000256" key="13">
    <source>
        <dbReference type="ARBA" id="ARBA00023136"/>
    </source>
</evidence>
<proteinExistence type="predicted"/>
<keyword evidence="12" id="KW-0902">Two-component regulatory system</keyword>